<feature type="transmembrane region" description="Helical" evidence="11">
    <location>
        <begin position="257"/>
        <end position="279"/>
    </location>
</feature>
<dbReference type="PANTHER" id="PTHR42837:SF2">
    <property type="entry name" value="MEMBRANE METALLOPROTEASE ARASP2, CHLOROPLASTIC-RELATED"/>
    <property type="match status" value="1"/>
</dbReference>
<feature type="transmembrane region" description="Helical" evidence="11">
    <location>
        <begin position="86"/>
        <end position="111"/>
    </location>
</feature>
<keyword evidence="10 11" id="KW-0472">Membrane</keyword>
<dbReference type="CDD" id="cd23081">
    <property type="entry name" value="cpPDZ_EcRseP-like"/>
    <property type="match status" value="1"/>
</dbReference>
<evidence type="ECO:0000256" key="5">
    <source>
        <dbReference type="ARBA" id="ARBA00022692"/>
    </source>
</evidence>
<dbReference type="GO" id="GO:0046872">
    <property type="term" value="F:metal ion binding"/>
    <property type="evidence" value="ECO:0007669"/>
    <property type="project" value="UniProtKB-KW"/>
</dbReference>
<sequence length="336" mass="36967">MQTFLATVFVFGLLVTSHELGHFITAKLAGIKVLEFAIGMGPKLFGFKKGETNYSLRILPLGGYVKMLGEEGESNDPRAFCNQSPWIRLIVIVAGAFMNFVIAVILFAIIAMNTGIVKPIISEVEKGYPAYNAGIKVNDVIIAVNGKKVKMWEDFVLTISENKDKQINLTIKRDNVIKEYNIKPVYDESRGKYLIGIVPTVTKGNLIEAIGDGFNKTIFTTKQMGLFLKRALRGQISSEDVGGPVAIVKMSGEAARYGLLSLLSFAALLSINLGVINLIPFPALDGGWVIILLFEGITGRKIDENKIGLINLIGFTILILFAIFITYKDIIRFKLL</sequence>
<dbReference type="EC" id="3.4.24.-" evidence="11"/>
<name>R7RPF8_9CLOT</name>
<dbReference type="InterPro" id="IPR041489">
    <property type="entry name" value="PDZ_6"/>
</dbReference>
<dbReference type="InterPro" id="IPR008915">
    <property type="entry name" value="Peptidase_M50"/>
</dbReference>
<gene>
    <name evidence="13" type="ORF">TCEL_01858</name>
</gene>
<reference evidence="13" key="1">
    <citation type="submission" date="2013-03" db="EMBL/GenBank/DDBJ databases">
        <title>Draft genome sequence of the hydrogen-ethanol-producing anaerobic alkalithermophilic Caloramator celere.</title>
        <authorList>
            <person name="Ciranna A."/>
            <person name="Larjo A."/>
            <person name="Kivisto A."/>
            <person name="Santala V."/>
            <person name="Roos C."/>
            <person name="Karp M."/>
        </authorList>
    </citation>
    <scope>NUCLEOTIDE SEQUENCE [LARGE SCALE GENOMIC DNA]</scope>
    <source>
        <strain evidence="13">DSM 8682</strain>
    </source>
</reference>
<dbReference type="Gene3D" id="2.30.42.10">
    <property type="match status" value="1"/>
</dbReference>
<keyword evidence="6 11" id="KW-0378">Hydrolase</keyword>
<keyword evidence="14" id="KW-1185">Reference proteome</keyword>
<dbReference type="Pfam" id="PF17820">
    <property type="entry name" value="PDZ_6"/>
    <property type="match status" value="1"/>
</dbReference>
<dbReference type="AlphaFoldDB" id="R7RPF8"/>
<proteinExistence type="inferred from homology"/>
<evidence type="ECO:0000259" key="12">
    <source>
        <dbReference type="PROSITE" id="PS50106"/>
    </source>
</evidence>
<keyword evidence="7 11" id="KW-0862">Zinc</keyword>
<comment type="caution">
    <text evidence="13">The sequence shown here is derived from an EMBL/GenBank/DDBJ whole genome shotgun (WGS) entry which is preliminary data.</text>
</comment>
<comment type="cofactor">
    <cofactor evidence="1 11">
        <name>Zn(2+)</name>
        <dbReference type="ChEBI" id="CHEBI:29105"/>
    </cofactor>
</comment>
<dbReference type="GO" id="GO:0006508">
    <property type="term" value="P:proteolysis"/>
    <property type="evidence" value="ECO:0007669"/>
    <property type="project" value="UniProtKB-KW"/>
</dbReference>
<protein>
    <recommendedName>
        <fullName evidence="11">Zinc metalloprotease</fullName>
        <ecNumber evidence="11">3.4.24.-</ecNumber>
    </recommendedName>
</protein>
<dbReference type="GO" id="GO:0004222">
    <property type="term" value="F:metalloendopeptidase activity"/>
    <property type="evidence" value="ECO:0007669"/>
    <property type="project" value="InterPro"/>
</dbReference>
<dbReference type="SUPFAM" id="SSF50156">
    <property type="entry name" value="PDZ domain-like"/>
    <property type="match status" value="1"/>
</dbReference>
<feature type="domain" description="PDZ" evidence="12">
    <location>
        <begin position="120"/>
        <end position="175"/>
    </location>
</feature>
<evidence type="ECO:0000256" key="8">
    <source>
        <dbReference type="ARBA" id="ARBA00022989"/>
    </source>
</evidence>
<keyword evidence="4 13" id="KW-0645">Protease</keyword>
<evidence type="ECO:0000256" key="10">
    <source>
        <dbReference type="ARBA" id="ARBA00023136"/>
    </source>
</evidence>
<evidence type="ECO:0000256" key="1">
    <source>
        <dbReference type="ARBA" id="ARBA00001947"/>
    </source>
</evidence>
<accession>R7RPF8</accession>
<keyword evidence="5 11" id="KW-0812">Transmembrane</keyword>
<evidence type="ECO:0000256" key="3">
    <source>
        <dbReference type="ARBA" id="ARBA00007931"/>
    </source>
</evidence>
<dbReference type="PROSITE" id="PS50106">
    <property type="entry name" value="PDZ"/>
    <property type="match status" value="1"/>
</dbReference>
<evidence type="ECO:0000256" key="6">
    <source>
        <dbReference type="ARBA" id="ARBA00022801"/>
    </source>
</evidence>
<keyword evidence="8 11" id="KW-1133">Transmembrane helix</keyword>
<dbReference type="Proteomes" id="UP000014923">
    <property type="component" value="Unassembled WGS sequence"/>
</dbReference>
<dbReference type="NCBIfam" id="TIGR00054">
    <property type="entry name" value="RIP metalloprotease RseP"/>
    <property type="match status" value="1"/>
</dbReference>
<keyword evidence="11" id="KW-0479">Metal-binding</keyword>
<comment type="subcellular location">
    <subcellularLocation>
        <location evidence="2">Membrane</location>
        <topology evidence="2">Multi-pass membrane protein</topology>
    </subcellularLocation>
</comment>
<evidence type="ECO:0000256" key="9">
    <source>
        <dbReference type="ARBA" id="ARBA00023049"/>
    </source>
</evidence>
<dbReference type="eggNOG" id="COG0750">
    <property type="taxonomic scope" value="Bacteria"/>
</dbReference>
<evidence type="ECO:0000313" key="14">
    <source>
        <dbReference type="Proteomes" id="UP000014923"/>
    </source>
</evidence>
<evidence type="ECO:0000313" key="13">
    <source>
        <dbReference type="EMBL" id="CDF57944.1"/>
    </source>
</evidence>
<evidence type="ECO:0000256" key="4">
    <source>
        <dbReference type="ARBA" id="ARBA00022670"/>
    </source>
</evidence>
<dbReference type="EMBL" id="CAVN010000092">
    <property type="protein sequence ID" value="CDF57944.1"/>
    <property type="molecule type" value="Genomic_DNA"/>
</dbReference>
<dbReference type="SMART" id="SM00228">
    <property type="entry name" value="PDZ"/>
    <property type="match status" value="1"/>
</dbReference>
<dbReference type="GO" id="GO:0016020">
    <property type="term" value="C:membrane"/>
    <property type="evidence" value="ECO:0007669"/>
    <property type="project" value="UniProtKB-SubCell"/>
</dbReference>
<dbReference type="InterPro" id="IPR001478">
    <property type="entry name" value="PDZ"/>
</dbReference>
<evidence type="ECO:0000256" key="2">
    <source>
        <dbReference type="ARBA" id="ARBA00004141"/>
    </source>
</evidence>
<dbReference type="InterPro" id="IPR036034">
    <property type="entry name" value="PDZ_sf"/>
</dbReference>
<dbReference type="InterPro" id="IPR004387">
    <property type="entry name" value="Pept_M50_Zn"/>
</dbReference>
<dbReference type="OrthoDB" id="9782003at2"/>
<organism evidence="13 14">
    <name type="scientific">Thermobrachium celere DSM 8682</name>
    <dbReference type="NCBI Taxonomy" id="941824"/>
    <lineage>
        <taxon>Bacteria</taxon>
        <taxon>Bacillati</taxon>
        <taxon>Bacillota</taxon>
        <taxon>Clostridia</taxon>
        <taxon>Eubacteriales</taxon>
        <taxon>Clostridiaceae</taxon>
        <taxon>Thermobrachium</taxon>
    </lineage>
</organism>
<dbReference type="HOGENOM" id="CLU_025778_1_3_9"/>
<dbReference type="RefSeq" id="WP_018661568.1">
    <property type="nucleotide sequence ID" value="NZ_HF952018.1"/>
</dbReference>
<keyword evidence="9 11" id="KW-0482">Metalloprotease</keyword>
<dbReference type="Pfam" id="PF02163">
    <property type="entry name" value="Peptidase_M50"/>
    <property type="match status" value="1"/>
</dbReference>
<dbReference type="PANTHER" id="PTHR42837">
    <property type="entry name" value="REGULATOR OF SIGMA-E PROTEASE RSEP"/>
    <property type="match status" value="1"/>
</dbReference>
<feature type="transmembrane region" description="Helical" evidence="11">
    <location>
        <begin position="307"/>
        <end position="327"/>
    </location>
</feature>
<dbReference type="CDD" id="cd06163">
    <property type="entry name" value="S2P-M50_PDZ_RseP-like"/>
    <property type="match status" value="1"/>
</dbReference>
<evidence type="ECO:0000256" key="7">
    <source>
        <dbReference type="ARBA" id="ARBA00022833"/>
    </source>
</evidence>
<comment type="similarity">
    <text evidence="3 11">Belongs to the peptidase M50B family.</text>
</comment>
<evidence type="ECO:0000256" key="11">
    <source>
        <dbReference type="RuleBase" id="RU362031"/>
    </source>
</evidence>